<dbReference type="HOGENOM" id="CLU_2498119_0_0_1"/>
<accession>A0A0C2XFC7</accession>
<gene>
    <name evidence="2" type="ORF">M413DRAFT_285678</name>
</gene>
<evidence type="ECO:0000313" key="3">
    <source>
        <dbReference type="Proteomes" id="UP000053424"/>
    </source>
</evidence>
<keyword evidence="3" id="KW-1185">Reference proteome</keyword>
<protein>
    <submittedName>
        <fullName evidence="2">Uncharacterized protein</fullName>
    </submittedName>
</protein>
<reference evidence="3" key="2">
    <citation type="submission" date="2015-01" db="EMBL/GenBank/DDBJ databases">
        <title>Evolutionary Origins and Diversification of the Mycorrhizal Mutualists.</title>
        <authorList>
            <consortium name="DOE Joint Genome Institute"/>
            <consortium name="Mycorrhizal Genomics Consortium"/>
            <person name="Kohler A."/>
            <person name="Kuo A."/>
            <person name="Nagy L.G."/>
            <person name="Floudas D."/>
            <person name="Copeland A."/>
            <person name="Barry K.W."/>
            <person name="Cichocki N."/>
            <person name="Veneault-Fourrey C."/>
            <person name="LaButti K."/>
            <person name="Lindquist E.A."/>
            <person name="Lipzen A."/>
            <person name="Lundell T."/>
            <person name="Morin E."/>
            <person name="Murat C."/>
            <person name="Riley R."/>
            <person name="Ohm R."/>
            <person name="Sun H."/>
            <person name="Tunlid A."/>
            <person name="Henrissat B."/>
            <person name="Grigoriev I.V."/>
            <person name="Hibbett D.S."/>
            <person name="Martin F."/>
        </authorList>
    </citation>
    <scope>NUCLEOTIDE SEQUENCE [LARGE SCALE GENOMIC DNA]</scope>
    <source>
        <strain evidence="3">h7</strain>
    </source>
</reference>
<organism evidence="2 3">
    <name type="scientific">Hebeloma cylindrosporum</name>
    <dbReference type="NCBI Taxonomy" id="76867"/>
    <lineage>
        <taxon>Eukaryota</taxon>
        <taxon>Fungi</taxon>
        <taxon>Dikarya</taxon>
        <taxon>Basidiomycota</taxon>
        <taxon>Agaricomycotina</taxon>
        <taxon>Agaricomycetes</taxon>
        <taxon>Agaricomycetidae</taxon>
        <taxon>Agaricales</taxon>
        <taxon>Agaricineae</taxon>
        <taxon>Hymenogastraceae</taxon>
        <taxon>Hebeloma</taxon>
    </lineage>
</organism>
<name>A0A0C2XFC7_HEBCY</name>
<evidence type="ECO:0000256" key="1">
    <source>
        <dbReference type="SAM" id="MobiDB-lite"/>
    </source>
</evidence>
<reference evidence="2 3" key="1">
    <citation type="submission" date="2014-04" db="EMBL/GenBank/DDBJ databases">
        <authorList>
            <consortium name="DOE Joint Genome Institute"/>
            <person name="Kuo A."/>
            <person name="Gay G."/>
            <person name="Dore J."/>
            <person name="Kohler A."/>
            <person name="Nagy L.G."/>
            <person name="Floudas D."/>
            <person name="Copeland A."/>
            <person name="Barry K.W."/>
            <person name="Cichocki N."/>
            <person name="Veneault-Fourrey C."/>
            <person name="LaButti K."/>
            <person name="Lindquist E.A."/>
            <person name="Lipzen A."/>
            <person name="Lundell T."/>
            <person name="Morin E."/>
            <person name="Murat C."/>
            <person name="Sun H."/>
            <person name="Tunlid A."/>
            <person name="Henrissat B."/>
            <person name="Grigoriev I.V."/>
            <person name="Hibbett D.S."/>
            <person name="Martin F."/>
            <person name="Nordberg H.P."/>
            <person name="Cantor M.N."/>
            <person name="Hua S.X."/>
        </authorList>
    </citation>
    <scope>NUCLEOTIDE SEQUENCE [LARGE SCALE GENOMIC DNA]</scope>
    <source>
        <strain evidence="3">h7</strain>
    </source>
</reference>
<dbReference type="Proteomes" id="UP000053424">
    <property type="component" value="Unassembled WGS sequence"/>
</dbReference>
<dbReference type="AlphaFoldDB" id="A0A0C2XFC7"/>
<proteinExistence type="predicted"/>
<feature type="compositionally biased region" description="Basic residues" evidence="1">
    <location>
        <begin position="25"/>
        <end position="36"/>
    </location>
</feature>
<sequence length="86" mass="9546">MRSTQGADPSVRICNRSTLPPLKEKKTKVKRQHRTYTTHQWTPSLTSPSPPLPSPPTRRTVDPVVTPIASSLEWGAPVHSRPISLV</sequence>
<evidence type="ECO:0000313" key="2">
    <source>
        <dbReference type="EMBL" id="KIM36613.1"/>
    </source>
</evidence>
<feature type="region of interest" description="Disordered" evidence="1">
    <location>
        <begin position="1"/>
        <end position="62"/>
    </location>
</feature>
<dbReference type="EMBL" id="KN831803">
    <property type="protein sequence ID" value="KIM36613.1"/>
    <property type="molecule type" value="Genomic_DNA"/>
</dbReference>